<sequence>MDTPASRPESPRPDRDRPDGCPGARQVHVAADGAIGRLRFPGGSLPAPGFAVLADLAENFGDGDIHFTSRGNVQIRGIRDVSGFADAAEEAGMLPHPAHDRVRNILQSPMTGRVGGLDDVSELVHAFDDALCADESLASLPGRTLFAIDDGRGDVLGEAPDLGLVALGGGEFELVVAGAPTGLFVPRERAVPALLSATRAWAEVRGEAWRVAESGLADRVIAMTSEAMGVDAGEASDAESFAFAHPGTAQIGWIDQPDGLVSLAAGLRFGVLPARLARAISHTHVPVHVTPWYSLILHDLEEPVAEQVVRVMAPNGLVFDRKSTWLNVSACTGRPGCPKSLSDTRGDAAHAIAQARLPEGRVHFSGCERRCGKPKGGYVDYLAVGDGEYEVTSVG</sequence>
<evidence type="ECO:0000313" key="9">
    <source>
        <dbReference type="EMBL" id="PMC62175.1"/>
    </source>
</evidence>
<dbReference type="InterPro" id="IPR045854">
    <property type="entry name" value="NO2/SO3_Rdtase_4Fe4S_sf"/>
</dbReference>
<dbReference type="InterPro" id="IPR036136">
    <property type="entry name" value="Nit/Sulf_reduc_fer-like_dom_sf"/>
</dbReference>
<dbReference type="SUPFAM" id="SSF56014">
    <property type="entry name" value="Nitrite and sulphite reductase 4Fe-4S domain-like"/>
    <property type="match status" value="2"/>
</dbReference>
<evidence type="ECO:0000256" key="2">
    <source>
        <dbReference type="ARBA" id="ARBA00022617"/>
    </source>
</evidence>
<dbReference type="InterPro" id="IPR051329">
    <property type="entry name" value="NIR_SIR_4Fe-4S"/>
</dbReference>
<dbReference type="PANTHER" id="PTHR32439">
    <property type="entry name" value="FERREDOXIN--NITRITE REDUCTASE, CHLOROPLASTIC"/>
    <property type="match status" value="1"/>
</dbReference>
<name>A0A2N6SYN5_9CORY</name>
<dbReference type="EMBL" id="PNHF01000014">
    <property type="protein sequence ID" value="PMC62175.1"/>
    <property type="molecule type" value="Genomic_DNA"/>
</dbReference>
<evidence type="ECO:0000256" key="4">
    <source>
        <dbReference type="ARBA" id="ARBA00023002"/>
    </source>
</evidence>
<keyword evidence="4" id="KW-0560">Oxidoreductase</keyword>
<keyword evidence="2" id="KW-0349">Heme</keyword>
<evidence type="ECO:0000256" key="3">
    <source>
        <dbReference type="ARBA" id="ARBA00022723"/>
    </source>
</evidence>
<feature type="domain" description="Nitrite/Sulfite reductase ferredoxin-like" evidence="8">
    <location>
        <begin position="36"/>
        <end position="79"/>
    </location>
</feature>
<dbReference type="SUPFAM" id="SSF55124">
    <property type="entry name" value="Nitrite/Sulfite reductase N-terminal domain-like"/>
    <property type="match status" value="2"/>
</dbReference>
<gene>
    <name evidence="9" type="ORF">CJ204_06905</name>
</gene>
<dbReference type="GO" id="GO:0046872">
    <property type="term" value="F:metal ion binding"/>
    <property type="evidence" value="ECO:0007669"/>
    <property type="project" value="UniProtKB-KW"/>
</dbReference>
<dbReference type="Proteomes" id="UP000235363">
    <property type="component" value="Unassembled WGS sequence"/>
</dbReference>
<organism evidence="9 10">
    <name type="scientific">Corynebacterium xerosis</name>
    <dbReference type="NCBI Taxonomy" id="1725"/>
    <lineage>
        <taxon>Bacteria</taxon>
        <taxon>Bacillati</taxon>
        <taxon>Actinomycetota</taxon>
        <taxon>Actinomycetes</taxon>
        <taxon>Mycobacteriales</taxon>
        <taxon>Corynebacteriaceae</taxon>
        <taxon>Corynebacterium</taxon>
    </lineage>
</organism>
<dbReference type="InterPro" id="IPR005117">
    <property type="entry name" value="NiRdtase/SiRdtase_haem-b_fer"/>
</dbReference>
<keyword evidence="1" id="KW-0004">4Fe-4S</keyword>
<feature type="compositionally biased region" description="Basic and acidic residues" evidence="7">
    <location>
        <begin position="9"/>
        <end position="19"/>
    </location>
</feature>
<feature type="region of interest" description="Disordered" evidence="7">
    <location>
        <begin position="1"/>
        <end position="22"/>
    </location>
</feature>
<keyword evidence="6" id="KW-0411">Iron-sulfur</keyword>
<comment type="caution">
    <text evidence="9">The sequence shown here is derived from an EMBL/GenBank/DDBJ whole genome shotgun (WGS) entry which is preliminary data.</text>
</comment>
<proteinExistence type="predicted"/>
<evidence type="ECO:0000256" key="7">
    <source>
        <dbReference type="SAM" id="MobiDB-lite"/>
    </source>
</evidence>
<evidence type="ECO:0000256" key="5">
    <source>
        <dbReference type="ARBA" id="ARBA00023004"/>
    </source>
</evidence>
<dbReference type="Pfam" id="PF03460">
    <property type="entry name" value="NIR_SIR_ferr"/>
    <property type="match status" value="1"/>
</dbReference>
<dbReference type="RefSeq" id="WP_102212864.1">
    <property type="nucleotide sequence ID" value="NZ_PNHF01000014.1"/>
</dbReference>
<evidence type="ECO:0000256" key="6">
    <source>
        <dbReference type="ARBA" id="ARBA00023014"/>
    </source>
</evidence>
<dbReference type="Gene3D" id="3.30.413.10">
    <property type="entry name" value="Sulfite Reductase Hemoprotein, domain 1"/>
    <property type="match status" value="2"/>
</dbReference>
<protein>
    <submittedName>
        <fullName evidence="9">Precorrin-3B synthase</fullName>
    </submittedName>
</protein>
<dbReference type="GO" id="GO:0016491">
    <property type="term" value="F:oxidoreductase activity"/>
    <property type="evidence" value="ECO:0007669"/>
    <property type="project" value="UniProtKB-KW"/>
</dbReference>
<evidence type="ECO:0000256" key="1">
    <source>
        <dbReference type="ARBA" id="ARBA00022485"/>
    </source>
</evidence>
<dbReference type="STRING" id="1725.WU86_12255"/>
<evidence type="ECO:0000313" key="10">
    <source>
        <dbReference type="Proteomes" id="UP000235363"/>
    </source>
</evidence>
<dbReference type="PANTHER" id="PTHR32439:SF9">
    <property type="entry name" value="BLR3264 PROTEIN"/>
    <property type="match status" value="1"/>
</dbReference>
<dbReference type="Gene3D" id="3.90.480.10">
    <property type="entry name" value="Sulfite Reductase Hemoprotein,Domain 2"/>
    <property type="match status" value="1"/>
</dbReference>
<accession>A0A2N6SYN5</accession>
<evidence type="ECO:0000259" key="8">
    <source>
        <dbReference type="Pfam" id="PF03460"/>
    </source>
</evidence>
<keyword evidence="3" id="KW-0479">Metal-binding</keyword>
<reference evidence="9 10" key="1">
    <citation type="submission" date="2017-09" db="EMBL/GenBank/DDBJ databases">
        <title>Bacterial strain isolated from the female urinary microbiota.</title>
        <authorList>
            <person name="Thomas-White K."/>
            <person name="Kumar N."/>
            <person name="Forster S."/>
            <person name="Putonti C."/>
            <person name="Lawley T."/>
            <person name="Wolfe A.J."/>
        </authorList>
    </citation>
    <scope>NUCLEOTIDE SEQUENCE [LARGE SCALE GENOMIC DNA]</scope>
    <source>
        <strain evidence="9 10">UMB0908</strain>
    </source>
</reference>
<keyword evidence="5" id="KW-0408">Iron</keyword>
<dbReference type="AlphaFoldDB" id="A0A2N6SYN5"/>
<dbReference type="GO" id="GO:0051539">
    <property type="term" value="F:4 iron, 4 sulfur cluster binding"/>
    <property type="evidence" value="ECO:0007669"/>
    <property type="project" value="UniProtKB-KW"/>
</dbReference>